<proteinExistence type="predicted"/>
<evidence type="ECO:0000313" key="3">
    <source>
        <dbReference type="Proteomes" id="UP000183275"/>
    </source>
</evidence>
<feature type="transmembrane region" description="Helical" evidence="1">
    <location>
        <begin position="61"/>
        <end position="83"/>
    </location>
</feature>
<reference evidence="3" key="1">
    <citation type="submission" date="2016-10" db="EMBL/GenBank/DDBJ databases">
        <authorList>
            <person name="Varghese N."/>
        </authorList>
    </citation>
    <scope>NUCLEOTIDE SEQUENCE [LARGE SCALE GENOMIC DNA]</scope>
    <source>
        <strain evidence="3">CGMCC 1.12284</strain>
    </source>
</reference>
<keyword evidence="1" id="KW-0472">Membrane</keyword>
<feature type="transmembrane region" description="Helical" evidence="1">
    <location>
        <begin position="114"/>
        <end position="134"/>
    </location>
</feature>
<evidence type="ECO:0000313" key="2">
    <source>
        <dbReference type="EMBL" id="SEW24812.1"/>
    </source>
</evidence>
<dbReference type="EMBL" id="FOIS01000004">
    <property type="protein sequence ID" value="SEW24812.1"/>
    <property type="molecule type" value="Genomic_DNA"/>
</dbReference>
<evidence type="ECO:0000256" key="1">
    <source>
        <dbReference type="SAM" id="Phobius"/>
    </source>
</evidence>
<keyword evidence="1" id="KW-1133">Transmembrane helix</keyword>
<accession>A0A1I0QCP3</accession>
<feature type="transmembrane region" description="Helical" evidence="1">
    <location>
        <begin position="29"/>
        <end position="49"/>
    </location>
</feature>
<dbReference type="RefSeq" id="WP_143067727.1">
    <property type="nucleotide sequence ID" value="NZ_FOIS01000004.1"/>
</dbReference>
<gene>
    <name evidence="2" type="ORF">SAMN05216285_3389</name>
</gene>
<dbReference type="AlphaFoldDB" id="A0A1I0QCP3"/>
<keyword evidence="1" id="KW-0812">Transmembrane</keyword>
<feature type="transmembrane region" description="Helical" evidence="1">
    <location>
        <begin position="90"/>
        <end position="108"/>
    </location>
</feature>
<feature type="transmembrane region" description="Helical" evidence="1">
    <location>
        <begin position="146"/>
        <end position="166"/>
    </location>
</feature>
<keyword evidence="3" id="KW-1185">Reference proteome</keyword>
<name>A0A1I0QCP3_9EURY</name>
<sequence length="217" mass="23852">MNKDIVNSSQRTLEIPSNLLQKVQRDIDLWSFVAGAILMLSLLAIGVEIGGKTESSIFQEYYSPIFVTLFISVSSGHYLGLAFTTDSDNLTSAYIGAFAVLWFASLTVTELSPLSFALAGITFGIVLAYQRGIVANHKRIKKLMEIFGKGIAPSGIFLMAFIEYLLPFVLSLDIVSEVTSYANNNPAVFVPILVILLIIERTIKHATENQTENKNIP</sequence>
<organism evidence="2 3">
    <name type="scientific">Natrinema salifodinae</name>
    <dbReference type="NCBI Taxonomy" id="1202768"/>
    <lineage>
        <taxon>Archaea</taxon>
        <taxon>Methanobacteriati</taxon>
        <taxon>Methanobacteriota</taxon>
        <taxon>Stenosarchaea group</taxon>
        <taxon>Halobacteria</taxon>
        <taxon>Halobacteriales</taxon>
        <taxon>Natrialbaceae</taxon>
        <taxon>Natrinema</taxon>
    </lineage>
</organism>
<feature type="transmembrane region" description="Helical" evidence="1">
    <location>
        <begin position="186"/>
        <end position="203"/>
    </location>
</feature>
<dbReference type="Proteomes" id="UP000183275">
    <property type="component" value="Unassembled WGS sequence"/>
</dbReference>
<protein>
    <submittedName>
        <fullName evidence="2">Uncharacterized protein</fullName>
    </submittedName>
</protein>